<sequence length="119" mass="13592">MDLTILFFVVLIITVLLATFKLYRLKVVQRKPSEFPQSSNKLTNEVRSSTRCKSPDCFRCTNNRETLQTALTKLSYYAQDSDAASIDVQNITTDIRKSLDVLKHPEKSFQDQLDSSKAI</sequence>
<reference evidence="2" key="1">
    <citation type="submission" date="2014-12" db="EMBL/GenBank/DDBJ databases">
        <title>Insight into the proteome of Arion vulgaris.</title>
        <authorList>
            <person name="Aradska J."/>
            <person name="Bulat T."/>
            <person name="Smidak R."/>
            <person name="Sarate P."/>
            <person name="Gangsoo J."/>
            <person name="Sialana F."/>
            <person name="Bilban M."/>
            <person name="Lubec G."/>
        </authorList>
    </citation>
    <scope>NUCLEOTIDE SEQUENCE</scope>
    <source>
        <tissue evidence="2">Skin</tissue>
    </source>
</reference>
<evidence type="ECO:0000256" key="1">
    <source>
        <dbReference type="SAM" id="Phobius"/>
    </source>
</evidence>
<evidence type="ECO:0000313" key="2">
    <source>
        <dbReference type="EMBL" id="CEK64321.1"/>
    </source>
</evidence>
<keyword evidence="1" id="KW-0472">Membrane</keyword>
<feature type="non-terminal residue" evidence="2">
    <location>
        <position position="119"/>
    </location>
</feature>
<dbReference type="AlphaFoldDB" id="A0A0B6Z8N9"/>
<keyword evidence="1" id="KW-0812">Transmembrane</keyword>
<feature type="transmembrane region" description="Helical" evidence="1">
    <location>
        <begin position="6"/>
        <end position="23"/>
    </location>
</feature>
<dbReference type="EMBL" id="HACG01017456">
    <property type="protein sequence ID" value="CEK64321.1"/>
    <property type="molecule type" value="Transcribed_RNA"/>
</dbReference>
<gene>
    <name evidence="2" type="primary">ORF51386</name>
</gene>
<keyword evidence="1" id="KW-1133">Transmembrane helix</keyword>
<proteinExistence type="predicted"/>
<accession>A0A0B6Z8N9</accession>
<name>A0A0B6Z8N9_9EUPU</name>
<protein>
    <submittedName>
        <fullName evidence="2">Uncharacterized protein</fullName>
    </submittedName>
</protein>
<organism evidence="2">
    <name type="scientific">Arion vulgaris</name>
    <dbReference type="NCBI Taxonomy" id="1028688"/>
    <lineage>
        <taxon>Eukaryota</taxon>
        <taxon>Metazoa</taxon>
        <taxon>Spiralia</taxon>
        <taxon>Lophotrochozoa</taxon>
        <taxon>Mollusca</taxon>
        <taxon>Gastropoda</taxon>
        <taxon>Heterobranchia</taxon>
        <taxon>Euthyneura</taxon>
        <taxon>Panpulmonata</taxon>
        <taxon>Eupulmonata</taxon>
        <taxon>Stylommatophora</taxon>
        <taxon>Helicina</taxon>
        <taxon>Arionoidea</taxon>
        <taxon>Arionidae</taxon>
        <taxon>Arion</taxon>
    </lineage>
</organism>